<name>D4BAY3_9ENTR</name>
<comment type="caution">
    <text evidence="2">The sequence shown here is derived from an EMBL/GenBank/DDBJ whole genome shotgun (WGS) entry which is preliminary data.</text>
</comment>
<dbReference type="HOGENOM" id="CLU_3267751_0_0_6"/>
<feature type="compositionally biased region" description="Basic residues" evidence="1">
    <location>
        <begin position="32"/>
        <end position="41"/>
    </location>
</feature>
<organism evidence="2 3">
    <name type="scientific">Citrobacter youngae ATCC 29220</name>
    <dbReference type="NCBI Taxonomy" id="500640"/>
    <lineage>
        <taxon>Bacteria</taxon>
        <taxon>Pseudomonadati</taxon>
        <taxon>Pseudomonadota</taxon>
        <taxon>Gammaproteobacteria</taxon>
        <taxon>Enterobacterales</taxon>
        <taxon>Enterobacteriaceae</taxon>
        <taxon>Citrobacter</taxon>
        <taxon>Citrobacter freundii complex</taxon>
    </lineage>
</organism>
<proteinExistence type="predicted"/>
<accession>D4BAY3</accession>
<dbReference type="Proteomes" id="UP000003880">
    <property type="component" value="Unassembled WGS sequence"/>
</dbReference>
<protein>
    <submittedName>
        <fullName evidence="2">Uncharacterized protein</fullName>
    </submittedName>
</protein>
<dbReference type="AlphaFoldDB" id="D4BAY3"/>
<evidence type="ECO:0000313" key="2">
    <source>
        <dbReference type="EMBL" id="EFE09344.1"/>
    </source>
</evidence>
<evidence type="ECO:0000313" key="3">
    <source>
        <dbReference type="Proteomes" id="UP000003880"/>
    </source>
</evidence>
<evidence type="ECO:0000256" key="1">
    <source>
        <dbReference type="SAM" id="MobiDB-lite"/>
    </source>
</evidence>
<gene>
    <name evidence="2" type="ORF">CIT292_07629</name>
</gene>
<sequence length="41" mass="4689">MQALAEPAIEFMGVTDKKRKKHVKSNLEPHQKHSLVKTGFK</sequence>
<dbReference type="EMBL" id="ABWL02000006">
    <property type="protein sequence ID" value="EFE09344.1"/>
    <property type="molecule type" value="Genomic_DNA"/>
</dbReference>
<reference evidence="2 3" key="1">
    <citation type="submission" date="2010-02" db="EMBL/GenBank/DDBJ databases">
        <authorList>
            <person name="Weinstock G."/>
            <person name="Sodergren E."/>
            <person name="Clifton S."/>
            <person name="Fulton L."/>
            <person name="Fulton B."/>
            <person name="Courtney L."/>
            <person name="Fronick C."/>
            <person name="Harrison M."/>
            <person name="Strong C."/>
            <person name="Farmer C."/>
            <person name="Delahaunty K."/>
            <person name="Markovic C."/>
            <person name="Hall O."/>
            <person name="Minx P."/>
            <person name="Tomlinson C."/>
            <person name="Mitreva M."/>
            <person name="Nelson J."/>
            <person name="Hou S."/>
            <person name="Wollam A."/>
            <person name="Pepin K.H."/>
            <person name="Johnson M."/>
            <person name="Bhonagiri V."/>
            <person name="Zhang X."/>
            <person name="Suruliraj S."/>
            <person name="Warren W."/>
            <person name="Chinwalla A."/>
            <person name="Mardis E.R."/>
            <person name="Wilson R.K."/>
        </authorList>
    </citation>
    <scope>NUCLEOTIDE SEQUENCE [LARGE SCALE GENOMIC DNA]</scope>
    <source>
        <strain evidence="2 3">ATCC 29220</strain>
    </source>
</reference>
<feature type="region of interest" description="Disordered" evidence="1">
    <location>
        <begin position="17"/>
        <end position="41"/>
    </location>
</feature>